<proteinExistence type="predicted"/>
<organism evidence="1 2">
    <name type="scientific">Scophthalmus maximus</name>
    <name type="common">Turbot</name>
    <name type="synonym">Psetta maxima</name>
    <dbReference type="NCBI Taxonomy" id="52904"/>
    <lineage>
        <taxon>Eukaryota</taxon>
        <taxon>Metazoa</taxon>
        <taxon>Chordata</taxon>
        <taxon>Craniata</taxon>
        <taxon>Vertebrata</taxon>
        <taxon>Euteleostomi</taxon>
        <taxon>Actinopterygii</taxon>
        <taxon>Neopterygii</taxon>
        <taxon>Teleostei</taxon>
        <taxon>Neoteleostei</taxon>
        <taxon>Acanthomorphata</taxon>
        <taxon>Carangaria</taxon>
        <taxon>Pleuronectiformes</taxon>
        <taxon>Pleuronectoidei</taxon>
        <taxon>Scophthalmidae</taxon>
        <taxon>Scophthalmus</taxon>
    </lineage>
</organism>
<dbReference type="EMBL" id="VEVO01000014">
    <property type="protein sequence ID" value="KAF0031341.1"/>
    <property type="molecule type" value="Genomic_DNA"/>
</dbReference>
<reference evidence="1 2" key="1">
    <citation type="submission" date="2019-06" db="EMBL/GenBank/DDBJ databases">
        <title>Draft genomes of female and male turbot (Scophthalmus maximus).</title>
        <authorList>
            <person name="Xu H."/>
            <person name="Xu X.-W."/>
            <person name="Shao C."/>
            <person name="Chen S."/>
        </authorList>
    </citation>
    <scope>NUCLEOTIDE SEQUENCE [LARGE SCALE GENOMIC DNA]</scope>
    <source>
        <strain evidence="1">Ysfricsl-2016a</strain>
        <tissue evidence="1">Blood</tissue>
    </source>
</reference>
<sequence length="172" mass="19577">MAVVRNEDMMCPSVGSLISEIAAEKKNLRSQCDMCSVFIQITYPDADCIVMPGEKMAPLHDNFIFIDKSYSTIDPRIRGPQHRFWEWNTVTDVGQASVAQISTVWNPDHCCWCDMKPTSSFDTDTRLGEFSSAQLLQRYGEFDKIVAAAERSKDYEEEQQLKSRLCCELSTV</sequence>
<accession>A0A6A4SJP8</accession>
<gene>
    <name evidence="1" type="ORF">F2P81_015896</name>
</gene>
<dbReference type="AlphaFoldDB" id="A0A6A4SJP8"/>
<protein>
    <submittedName>
        <fullName evidence="1">Uncharacterized protein</fullName>
    </submittedName>
</protein>
<comment type="caution">
    <text evidence="1">The sequence shown here is derived from an EMBL/GenBank/DDBJ whole genome shotgun (WGS) entry which is preliminary data.</text>
</comment>
<dbReference type="Proteomes" id="UP000438429">
    <property type="component" value="Unassembled WGS sequence"/>
</dbReference>
<name>A0A6A4SJP8_SCOMX</name>
<evidence type="ECO:0000313" key="2">
    <source>
        <dbReference type="Proteomes" id="UP000438429"/>
    </source>
</evidence>
<evidence type="ECO:0000313" key="1">
    <source>
        <dbReference type="EMBL" id="KAF0031341.1"/>
    </source>
</evidence>